<sequence>MSMADALAFDAGSATREPERPAVSAVYAVGQVLPLRHSPLGSLRGLSGALRQGVPADVAEELRDPRIGPAQWPKVLARELALTLGWAARRSRPSGDGTATCPSAWDGTGRVVVLLPAHGLTVHVIRRALPFALCGVSTSVVGHESDRKRILRILTALSAPLFGLRAGTLAPFTKSAAEAVREASPEDLVVLTGHPSTARKVRGATAATVLGATGGCTVLTGTDTERLRHTGALLREHDRPGSCTRFAGWRTEPGPDRGADGGHVWLREAHPSAVYRLSGSLETPPYEHHGYTVLPCDDHGAVGTLTGFARDPVHHWPGDFLI</sequence>
<gene>
    <name evidence="1" type="ORF">G4Z16_04830</name>
</gene>
<keyword evidence="2" id="KW-1185">Reference proteome</keyword>
<reference evidence="2" key="1">
    <citation type="submission" date="2020-02" db="EMBL/GenBank/DDBJ databases">
        <title>Streptomyces sp. ASO4wet.</title>
        <authorList>
            <person name="Risdian C."/>
            <person name="Landwehr W."/>
            <person name="Schupp P."/>
            <person name="Wink J."/>
        </authorList>
    </citation>
    <scope>NUCLEOTIDE SEQUENCE [LARGE SCALE GENOMIC DNA]</scope>
    <source>
        <strain evidence="2">ASO4wet</strain>
    </source>
</reference>
<dbReference type="RefSeq" id="WP_197349353.1">
    <property type="nucleotide sequence ID" value="NZ_CP048882.1"/>
</dbReference>
<accession>A0A7T1T3R8</accession>
<evidence type="ECO:0000313" key="1">
    <source>
        <dbReference type="EMBL" id="QPP05834.1"/>
    </source>
</evidence>
<evidence type="ECO:0000313" key="2">
    <source>
        <dbReference type="Proteomes" id="UP000595046"/>
    </source>
</evidence>
<proteinExistence type="predicted"/>
<dbReference type="EMBL" id="CP048882">
    <property type="protein sequence ID" value="QPP05834.1"/>
    <property type="molecule type" value="Genomic_DNA"/>
</dbReference>
<organism evidence="1 2">
    <name type="scientific">Streptomyces bathyalis</name>
    <dbReference type="NCBI Taxonomy" id="2710756"/>
    <lineage>
        <taxon>Bacteria</taxon>
        <taxon>Bacillati</taxon>
        <taxon>Actinomycetota</taxon>
        <taxon>Actinomycetes</taxon>
        <taxon>Kitasatosporales</taxon>
        <taxon>Streptomycetaceae</taxon>
        <taxon>Streptomyces</taxon>
    </lineage>
</organism>
<protein>
    <submittedName>
        <fullName evidence="1">Uncharacterized protein</fullName>
    </submittedName>
</protein>
<dbReference type="Proteomes" id="UP000595046">
    <property type="component" value="Chromosome"/>
</dbReference>
<name>A0A7T1T3R8_9ACTN</name>
<dbReference type="KEGG" id="sbat:G4Z16_04830"/>
<dbReference type="AlphaFoldDB" id="A0A7T1T3R8"/>